<reference evidence="11" key="2">
    <citation type="journal article" date="2021" name="PeerJ">
        <title>Extensive microbial diversity within the chicken gut microbiome revealed by metagenomics and culture.</title>
        <authorList>
            <person name="Gilroy R."/>
            <person name="Ravi A."/>
            <person name="Getino M."/>
            <person name="Pursley I."/>
            <person name="Horton D.L."/>
            <person name="Alikhan N.F."/>
            <person name="Baker D."/>
            <person name="Gharbi K."/>
            <person name="Hall N."/>
            <person name="Watson M."/>
            <person name="Adriaenssens E.M."/>
            <person name="Foster-Nyarko E."/>
            <person name="Jarju S."/>
            <person name="Secka A."/>
            <person name="Antonio M."/>
            <person name="Oren A."/>
            <person name="Chaudhuri R.R."/>
            <person name="La Ragione R."/>
            <person name="Hildebrand F."/>
            <person name="Pallen M.J."/>
        </authorList>
    </citation>
    <scope>NUCLEOTIDE SEQUENCE</scope>
    <source>
        <strain evidence="11">ChiSjej2B20-13462</strain>
    </source>
</reference>
<evidence type="ECO:0000313" key="11">
    <source>
        <dbReference type="EMBL" id="HIQ69959.1"/>
    </source>
</evidence>
<comment type="similarity">
    <text evidence="10">Belongs to the PlsY family.</text>
</comment>
<sequence length="207" mass="22115">MEIFLWILVIVLGYALGNLNGALIISKLLMHDDVRTHGSGNAGLTNFFRTYGGPATLLVLLIDVGKTVAACLIAQWLLGSTGYGLEAKMAAGVAAILGHSYPAASHFKGGKGILSGAAMAAAVDWRVFCIIFAFFLVAVICTRYVSLGSVLGGAGFAVSICAFYWGNWVVCALGVFAGVFVIVRHRTNIVRLLHHQESKLTFHRTKE</sequence>
<protein>
    <recommendedName>
        <fullName evidence="10">Glycerol-3-phosphate acyltransferase</fullName>
    </recommendedName>
    <alternativeName>
        <fullName evidence="10">Acyl-PO4 G3P acyltransferase</fullName>
    </alternativeName>
    <alternativeName>
        <fullName evidence="10">Acyl-phosphate--glycerol-3-phosphate acyltransferase</fullName>
    </alternativeName>
    <alternativeName>
        <fullName evidence="10">G3P acyltransferase</fullName>
        <shortName evidence="10">GPAT</shortName>
        <ecNumber evidence="10">2.3.1.275</ecNumber>
    </alternativeName>
    <alternativeName>
        <fullName evidence="10">Lysophosphatidic acid synthase</fullName>
        <shortName evidence="10">LPA synthase</shortName>
    </alternativeName>
</protein>
<keyword evidence="7 10" id="KW-0472">Membrane</keyword>
<feature type="transmembrane region" description="Helical" evidence="10">
    <location>
        <begin position="6"/>
        <end position="25"/>
    </location>
</feature>
<dbReference type="PANTHER" id="PTHR30309">
    <property type="entry name" value="INNER MEMBRANE PROTEIN YGIH"/>
    <property type="match status" value="1"/>
</dbReference>
<evidence type="ECO:0000256" key="9">
    <source>
        <dbReference type="ARBA" id="ARBA00023264"/>
    </source>
</evidence>
<keyword evidence="5 10" id="KW-1133">Transmembrane helix</keyword>
<dbReference type="GO" id="GO:0043772">
    <property type="term" value="F:acyl-phosphate glycerol-3-phosphate acyltransferase activity"/>
    <property type="evidence" value="ECO:0007669"/>
    <property type="project" value="UniProtKB-UniRule"/>
</dbReference>
<dbReference type="Proteomes" id="UP000886874">
    <property type="component" value="Unassembled WGS sequence"/>
</dbReference>
<keyword evidence="8 10" id="KW-0594">Phospholipid biosynthesis</keyword>
<evidence type="ECO:0000256" key="10">
    <source>
        <dbReference type="HAMAP-Rule" id="MF_01043"/>
    </source>
</evidence>
<feature type="transmembrane region" description="Helical" evidence="10">
    <location>
        <begin position="57"/>
        <end position="77"/>
    </location>
</feature>
<feature type="transmembrane region" description="Helical" evidence="10">
    <location>
        <begin position="165"/>
        <end position="183"/>
    </location>
</feature>
<dbReference type="HAMAP" id="MF_01043">
    <property type="entry name" value="PlsY"/>
    <property type="match status" value="1"/>
</dbReference>
<dbReference type="AlphaFoldDB" id="A0A9D0Z6C8"/>
<reference evidence="11" key="1">
    <citation type="submission" date="2020-10" db="EMBL/GenBank/DDBJ databases">
        <authorList>
            <person name="Gilroy R."/>
        </authorList>
    </citation>
    <scope>NUCLEOTIDE SEQUENCE</scope>
    <source>
        <strain evidence="11">ChiSjej2B20-13462</strain>
    </source>
</reference>
<keyword evidence="9 10" id="KW-1208">Phospholipid metabolism</keyword>
<gene>
    <name evidence="10" type="primary">plsY</name>
    <name evidence="11" type="ORF">IAA67_06495</name>
</gene>
<comment type="catalytic activity">
    <reaction evidence="10">
        <text>an acyl phosphate + sn-glycerol 3-phosphate = a 1-acyl-sn-glycero-3-phosphate + phosphate</text>
        <dbReference type="Rhea" id="RHEA:34075"/>
        <dbReference type="ChEBI" id="CHEBI:43474"/>
        <dbReference type="ChEBI" id="CHEBI:57597"/>
        <dbReference type="ChEBI" id="CHEBI:57970"/>
        <dbReference type="ChEBI" id="CHEBI:59918"/>
        <dbReference type="EC" id="2.3.1.275"/>
    </reaction>
</comment>
<comment type="function">
    <text evidence="10">Catalyzes the transfer of an acyl group from acyl-phosphate (acyl-PO(4)) to glycerol-3-phosphate (G3P) to form lysophosphatidic acid (LPA). This enzyme utilizes acyl-phosphate as fatty acyl donor, but not acyl-CoA or acyl-ACP.</text>
</comment>
<dbReference type="GO" id="GO:0005886">
    <property type="term" value="C:plasma membrane"/>
    <property type="evidence" value="ECO:0007669"/>
    <property type="project" value="UniProtKB-SubCell"/>
</dbReference>
<keyword evidence="4 10" id="KW-0812">Transmembrane</keyword>
<comment type="subcellular location">
    <subcellularLocation>
        <location evidence="10">Cell membrane</location>
        <topology evidence="10">Multi-pass membrane protein</topology>
    </subcellularLocation>
</comment>
<evidence type="ECO:0000256" key="6">
    <source>
        <dbReference type="ARBA" id="ARBA00023098"/>
    </source>
</evidence>
<keyword evidence="3 10" id="KW-0808">Transferase</keyword>
<keyword evidence="1 10" id="KW-1003">Cell membrane</keyword>
<keyword evidence="2 10" id="KW-0444">Lipid biosynthesis</keyword>
<evidence type="ECO:0000256" key="2">
    <source>
        <dbReference type="ARBA" id="ARBA00022516"/>
    </source>
</evidence>
<proteinExistence type="inferred from homology"/>
<evidence type="ECO:0000256" key="8">
    <source>
        <dbReference type="ARBA" id="ARBA00023209"/>
    </source>
</evidence>
<evidence type="ECO:0000256" key="7">
    <source>
        <dbReference type="ARBA" id="ARBA00023136"/>
    </source>
</evidence>
<accession>A0A9D0Z6C8</accession>
<evidence type="ECO:0000256" key="3">
    <source>
        <dbReference type="ARBA" id="ARBA00022679"/>
    </source>
</evidence>
<dbReference type="EMBL" id="DVFN01000094">
    <property type="protein sequence ID" value="HIQ69959.1"/>
    <property type="molecule type" value="Genomic_DNA"/>
</dbReference>
<comment type="pathway">
    <text evidence="10">Lipid metabolism; phospholipid metabolism.</text>
</comment>
<comment type="subunit">
    <text evidence="10">Probably interacts with PlsX.</text>
</comment>
<comment type="caution">
    <text evidence="11">The sequence shown here is derived from an EMBL/GenBank/DDBJ whole genome shotgun (WGS) entry which is preliminary data.</text>
</comment>
<dbReference type="PANTHER" id="PTHR30309:SF0">
    <property type="entry name" value="GLYCEROL-3-PHOSPHATE ACYLTRANSFERASE-RELATED"/>
    <property type="match status" value="1"/>
</dbReference>
<evidence type="ECO:0000313" key="12">
    <source>
        <dbReference type="Proteomes" id="UP000886874"/>
    </source>
</evidence>
<name>A0A9D0Z6C8_9FIRM</name>
<dbReference type="GO" id="GO:0008654">
    <property type="term" value="P:phospholipid biosynthetic process"/>
    <property type="evidence" value="ECO:0007669"/>
    <property type="project" value="UniProtKB-UniRule"/>
</dbReference>
<evidence type="ECO:0000256" key="1">
    <source>
        <dbReference type="ARBA" id="ARBA00022475"/>
    </source>
</evidence>
<organism evidence="11 12">
    <name type="scientific">Candidatus Avoscillospira stercorigallinarum</name>
    <dbReference type="NCBI Taxonomy" id="2840708"/>
    <lineage>
        <taxon>Bacteria</taxon>
        <taxon>Bacillati</taxon>
        <taxon>Bacillota</taxon>
        <taxon>Clostridia</taxon>
        <taxon>Eubacteriales</taxon>
        <taxon>Oscillospiraceae</taxon>
        <taxon>Oscillospiraceae incertae sedis</taxon>
        <taxon>Candidatus Avoscillospira</taxon>
    </lineage>
</organism>
<keyword evidence="6 10" id="KW-0443">Lipid metabolism</keyword>
<dbReference type="SMART" id="SM01207">
    <property type="entry name" value="G3P_acyltransf"/>
    <property type="match status" value="1"/>
</dbReference>
<evidence type="ECO:0000256" key="5">
    <source>
        <dbReference type="ARBA" id="ARBA00022989"/>
    </source>
</evidence>
<dbReference type="InterPro" id="IPR003811">
    <property type="entry name" value="G3P_acylTferase_PlsY"/>
</dbReference>
<evidence type="ECO:0000256" key="4">
    <source>
        <dbReference type="ARBA" id="ARBA00022692"/>
    </source>
</evidence>
<keyword evidence="11" id="KW-0012">Acyltransferase</keyword>
<dbReference type="EC" id="2.3.1.275" evidence="10"/>
<dbReference type="Pfam" id="PF02660">
    <property type="entry name" value="G3P_acyltransf"/>
    <property type="match status" value="1"/>
</dbReference>
<feature type="transmembrane region" description="Helical" evidence="10">
    <location>
        <begin position="125"/>
        <end position="145"/>
    </location>
</feature>